<dbReference type="Gene3D" id="2.60.40.10">
    <property type="entry name" value="Immunoglobulins"/>
    <property type="match status" value="3"/>
</dbReference>
<dbReference type="Pfam" id="PF17957">
    <property type="entry name" value="Big_7"/>
    <property type="match status" value="3"/>
</dbReference>
<dbReference type="InterPro" id="IPR022409">
    <property type="entry name" value="PKD/Chitinase_dom"/>
</dbReference>
<gene>
    <name evidence="2" type="ORF">DFI_01780</name>
</gene>
<dbReference type="AlphaFoldDB" id="A0A221SZ65"/>
<dbReference type="InterPro" id="IPR035986">
    <property type="entry name" value="PKD_dom_sf"/>
</dbReference>
<dbReference type="Pfam" id="PF04151">
    <property type="entry name" value="PPC"/>
    <property type="match status" value="1"/>
</dbReference>
<sequence>MVTIPVVVPDTTAPTITQVDVTSNSVSSYTVNATATDNVGVSKIEFYLDGELVSTDTAAPYSADLSFTAASNGEHTVVVKAYDAAGNVSTSSQTFTVNIDATKPSVSLQGAPVTLTEPGDVTLTATASDDQGVIKVEFYDNGTLIATDTEAPYTTVRSYTAADNGTHTMIARAYDAQGNTADATTTITVDVDTTAPTVVGAAVPSILTMPGTATFTATATDDRGVTKVEFYDNGTLIATDTEAPYTTSRAYAFADNGVHTINFKAYDAQGNVGTESAIVTVAITDANEPNDSIDLATTLTIGGTPIDGTVAGQGRDMDYFKFDAAAGDMLKLTVKSVSVNSGSTLDPYVEILMPDGKTILEKDDDSGVGLESEIRFNAPATGTYTVIVTSFDIHDDPEAADDKATNTYQIALTRR</sequence>
<feature type="domain" description="PKD/Chitinase" evidence="1">
    <location>
        <begin position="106"/>
        <end position="192"/>
    </location>
</feature>
<dbReference type="InterPro" id="IPR013783">
    <property type="entry name" value="Ig-like_fold"/>
</dbReference>
<name>A0A221SZ65_9DEIO</name>
<evidence type="ECO:0000313" key="2">
    <source>
        <dbReference type="EMBL" id="ASN81945.1"/>
    </source>
</evidence>
<accession>A0A221SZ65</accession>
<feature type="domain" description="PKD/Chitinase" evidence="1">
    <location>
        <begin position="18"/>
        <end position="102"/>
    </location>
</feature>
<dbReference type="PANTHER" id="PTHR24273:SF32">
    <property type="entry name" value="HYALIN"/>
    <property type="match status" value="1"/>
</dbReference>
<dbReference type="EMBL" id="CP021081">
    <property type="protein sequence ID" value="ASN81945.1"/>
    <property type="molecule type" value="Genomic_DNA"/>
</dbReference>
<dbReference type="KEGG" id="dfc:DFI_01780"/>
<dbReference type="PANTHER" id="PTHR24273">
    <property type="entry name" value="FI04643P-RELATED"/>
    <property type="match status" value="1"/>
</dbReference>
<feature type="domain" description="PKD/Chitinase" evidence="1">
    <location>
        <begin position="200"/>
        <end position="284"/>
    </location>
</feature>
<reference evidence="2 3" key="1">
    <citation type="submission" date="2017-05" db="EMBL/GenBank/DDBJ databases">
        <title>The complete genome sequence of Deinococcus ficus isolated from the rhizosphere of the Ficus religiosa L. in Taiwan.</title>
        <authorList>
            <person name="Wu K.-M."/>
            <person name="Liao T.-L."/>
            <person name="Liu Y.-M."/>
            <person name="Young C.-C."/>
            <person name="Tsai S.-F."/>
        </authorList>
    </citation>
    <scope>NUCLEOTIDE SEQUENCE [LARGE SCALE GENOMIC DNA]</scope>
    <source>
        <strain evidence="2 3">CC-FR2-10</strain>
    </source>
</reference>
<organism evidence="2 3">
    <name type="scientific">Deinococcus ficus</name>
    <dbReference type="NCBI Taxonomy" id="317577"/>
    <lineage>
        <taxon>Bacteria</taxon>
        <taxon>Thermotogati</taxon>
        <taxon>Deinococcota</taxon>
        <taxon>Deinococci</taxon>
        <taxon>Deinococcales</taxon>
        <taxon>Deinococcaceae</taxon>
        <taxon>Deinococcus</taxon>
    </lineage>
</organism>
<proteinExistence type="predicted"/>
<dbReference type="InterPro" id="IPR007280">
    <property type="entry name" value="Peptidase_C_arc/bac"/>
</dbReference>
<evidence type="ECO:0000259" key="1">
    <source>
        <dbReference type="SMART" id="SM00089"/>
    </source>
</evidence>
<dbReference type="Gene3D" id="2.60.120.380">
    <property type="match status" value="1"/>
</dbReference>
<dbReference type="Proteomes" id="UP000259030">
    <property type="component" value="Chromosome"/>
</dbReference>
<dbReference type="SMART" id="SM00089">
    <property type="entry name" value="PKD"/>
    <property type="match status" value="3"/>
</dbReference>
<evidence type="ECO:0000313" key="3">
    <source>
        <dbReference type="Proteomes" id="UP000259030"/>
    </source>
</evidence>
<protein>
    <submittedName>
        <fullName evidence="2">Peptidase-like protein</fullName>
    </submittedName>
</protein>
<keyword evidence="3" id="KW-1185">Reference proteome</keyword>
<dbReference type="SUPFAM" id="SSF89260">
    <property type="entry name" value="Collagen-binding domain"/>
    <property type="match status" value="1"/>
</dbReference>
<dbReference type="SUPFAM" id="SSF49299">
    <property type="entry name" value="PKD domain"/>
    <property type="match status" value="2"/>
</dbReference>